<dbReference type="PANTHER" id="PTHR43304:SF1">
    <property type="entry name" value="PAC DOMAIN-CONTAINING PROTEIN"/>
    <property type="match status" value="1"/>
</dbReference>
<feature type="domain" description="PAC" evidence="7">
    <location>
        <begin position="450"/>
        <end position="504"/>
    </location>
</feature>
<reference evidence="8 9" key="1">
    <citation type="submission" date="2020-05" db="EMBL/GenBank/DDBJ databases">
        <title>Description of Pedobacter foliorum sp. nov.</title>
        <authorList>
            <person name="Qi S."/>
            <person name="Carlier A."/>
            <person name="Cnockaert M."/>
            <person name="Vandamme P."/>
        </authorList>
    </citation>
    <scope>NUCLEOTIDE SEQUENCE [LARGE SCALE GENOMIC DNA]</scope>
    <source>
        <strain evidence="8 9">LMG 31300</strain>
    </source>
</reference>
<feature type="domain" description="PAS" evidence="6">
    <location>
        <begin position="372"/>
        <end position="449"/>
    </location>
</feature>
<dbReference type="InterPro" id="IPR003661">
    <property type="entry name" value="HisK_dim/P_dom"/>
</dbReference>
<dbReference type="EC" id="2.7.13.3" evidence="2"/>
<organism evidence="8 9">
    <name type="scientific">Pedobacter boryungensis</name>
    <dbReference type="NCBI Taxonomy" id="869962"/>
    <lineage>
        <taxon>Bacteria</taxon>
        <taxon>Pseudomonadati</taxon>
        <taxon>Bacteroidota</taxon>
        <taxon>Sphingobacteriia</taxon>
        <taxon>Sphingobacteriales</taxon>
        <taxon>Sphingobacteriaceae</taxon>
        <taxon>Pedobacter</taxon>
    </lineage>
</organism>
<evidence type="ECO:0000256" key="4">
    <source>
        <dbReference type="ARBA" id="ARBA00022679"/>
    </source>
</evidence>
<dbReference type="RefSeq" id="WP_173268616.1">
    <property type="nucleotide sequence ID" value="NZ_JABMKV010000001.1"/>
</dbReference>
<keyword evidence="5" id="KW-0418">Kinase</keyword>
<feature type="domain" description="PAC" evidence="7">
    <location>
        <begin position="327"/>
        <end position="379"/>
    </location>
</feature>
<dbReference type="SUPFAM" id="SSF55785">
    <property type="entry name" value="PYP-like sensor domain (PAS domain)"/>
    <property type="match status" value="4"/>
</dbReference>
<keyword evidence="9" id="KW-1185">Reference proteome</keyword>
<dbReference type="PROSITE" id="PS50112">
    <property type="entry name" value="PAS"/>
    <property type="match status" value="2"/>
</dbReference>
<dbReference type="PANTHER" id="PTHR43304">
    <property type="entry name" value="PHYTOCHROME-LIKE PROTEIN CPH1"/>
    <property type="match status" value="1"/>
</dbReference>
<name>A0ABX2D8M9_9SPHI</name>
<evidence type="ECO:0000256" key="5">
    <source>
        <dbReference type="ARBA" id="ARBA00022777"/>
    </source>
</evidence>
<dbReference type="SMART" id="SM00086">
    <property type="entry name" value="PAC"/>
    <property type="match status" value="4"/>
</dbReference>
<dbReference type="Pfam" id="PF08447">
    <property type="entry name" value="PAS_3"/>
    <property type="match status" value="2"/>
</dbReference>
<accession>A0ABX2D8M9</accession>
<dbReference type="InterPro" id="IPR000014">
    <property type="entry name" value="PAS"/>
</dbReference>
<dbReference type="Gene3D" id="1.10.287.130">
    <property type="match status" value="1"/>
</dbReference>
<evidence type="ECO:0000259" key="7">
    <source>
        <dbReference type="PROSITE" id="PS50113"/>
    </source>
</evidence>
<comment type="catalytic activity">
    <reaction evidence="1">
        <text>ATP + protein L-histidine = ADP + protein N-phospho-L-histidine.</text>
        <dbReference type="EC" id="2.7.13.3"/>
    </reaction>
</comment>
<evidence type="ECO:0000259" key="6">
    <source>
        <dbReference type="PROSITE" id="PS50112"/>
    </source>
</evidence>
<dbReference type="InterPro" id="IPR013656">
    <property type="entry name" value="PAS_4"/>
</dbReference>
<dbReference type="SMART" id="SM00091">
    <property type="entry name" value="PAS"/>
    <property type="match status" value="4"/>
</dbReference>
<dbReference type="InterPro" id="IPR052162">
    <property type="entry name" value="Sensor_kinase/Photoreceptor"/>
</dbReference>
<evidence type="ECO:0000256" key="1">
    <source>
        <dbReference type="ARBA" id="ARBA00000085"/>
    </source>
</evidence>
<keyword evidence="4" id="KW-0808">Transferase</keyword>
<dbReference type="Gene3D" id="3.30.450.20">
    <property type="entry name" value="PAS domain"/>
    <property type="match status" value="4"/>
</dbReference>
<dbReference type="NCBIfam" id="TIGR00229">
    <property type="entry name" value="sensory_box"/>
    <property type="match status" value="4"/>
</dbReference>
<sequence>MNNTDLYNLFELSPVPMWVFEVKSLRFLDVNVAATIEYGYTKEEFLLMDIMSIRPIEDVSEVKGIVEENSKTGSFFRNVFRHLTKNGKLLYVQIASNAINYKGVPARLVLAVNVTEKFEVQQALLVNERRFKALVQDGSDMITIIDKEFRYSYVSPASQRVFGVSPEFFIGKKAFDFIHKDDIARVEQEAVEIWNKKTIQLSPYRYKDAVGGWLWIETKATNLFDDPAVAGIVCTSKDITERIIADQRVAENVERFNIVSKATSDVIWDCDIKQGTILWNRAIDGILKHQSKERTSLDWWKEHIHPQDRDRVMVKLEEHISKGISRWMDEYKFLCGDGTYKNIFDRGFVMVNDAGKAYRMIGAMQDITDRKREEEWSKLLESVVVNTSDGVLITDTSSPSPIIIYVNQAMVEMSGYTREELIGKYPDVLHGSNTSQVELLKLKSAIETRTSTKVELINYTKNGEQYDVSVSLTPIFDEDGHLMRWISIQRDVSEQRRYVEQIEEKNRKLQDISWLQSHVVRTPLARIMSLVELLENTDASPQQLELLTYMRTSSDELDRIIREIANTN</sequence>
<keyword evidence="3" id="KW-0597">Phosphoprotein</keyword>
<evidence type="ECO:0000313" key="8">
    <source>
        <dbReference type="EMBL" id="NQX30421.1"/>
    </source>
</evidence>
<evidence type="ECO:0000256" key="2">
    <source>
        <dbReference type="ARBA" id="ARBA00012438"/>
    </source>
</evidence>
<gene>
    <name evidence="8" type="ORF">HQN85_01690</name>
</gene>
<protein>
    <recommendedName>
        <fullName evidence="2">histidine kinase</fullName>
        <ecNumber evidence="2">2.7.13.3</ecNumber>
    </recommendedName>
</protein>
<dbReference type="CDD" id="cd00082">
    <property type="entry name" value="HisKA"/>
    <property type="match status" value="1"/>
</dbReference>
<dbReference type="Pfam" id="PF08448">
    <property type="entry name" value="PAS_4"/>
    <property type="match status" value="1"/>
</dbReference>
<dbReference type="Pfam" id="PF13426">
    <property type="entry name" value="PAS_9"/>
    <property type="match status" value="1"/>
</dbReference>
<dbReference type="InterPro" id="IPR035965">
    <property type="entry name" value="PAS-like_dom_sf"/>
</dbReference>
<comment type="caution">
    <text evidence="8">The sequence shown here is derived from an EMBL/GenBank/DDBJ whole genome shotgun (WGS) entry which is preliminary data.</text>
</comment>
<dbReference type="InterPro" id="IPR000700">
    <property type="entry name" value="PAS-assoc_C"/>
</dbReference>
<dbReference type="SUPFAM" id="SSF47384">
    <property type="entry name" value="Homodimeric domain of signal transducing histidine kinase"/>
    <property type="match status" value="1"/>
</dbReference>
<proteinExistence type="predicted"/>
<dbReference type="Pfam" id="PF00512">
    <property type="entry name" value="HisKA"/>
    <property type="match status" value="1"/>
</dbReference>
<dbReference type="CDD" id="cd00130">
    <property type="entry name" value="PAS"/>
    <property type="match status" value="4"/>
</dbReference>
<dbReference type="Proteomes" id="UP000762110">
    <property type="component" value="Unassembled WGS sequence"/>
</dbReference>
<dbReference type="InterPro" id="IPR036097">
    <property type="entry name" value="HisK_dim/P_sf"/>
</dbReference>
<dbReference type="EMBL" id="JABMKV010000001">
    <property type="protein sequence ID" value="NQX30421.1"/>
    <property type="molecule type" value="Genomic_DNA"/>
</dbReference>
<evidence type="ECO:0000256" key="3">
    <source>
        <dbReference type="ARBA" id="ARBA00022553"/>
    </source>
</evidence>
<dbReference type="InterPro" id="IPR001610">
    <property type="entry name" value="PAC"/>
</dbReference>
<dbReference type="PROSITE" id="PS50113">
    <property type="entry name" value="PAC"/>
    <property type="match status" value="3"/>
</dbReference>
<feature type="domain" description="PAC" evidence="7">
    <location>
        <begin position="200"/>
        <end position="251"/>
    </location>
</feature>
<feature type="domain" description="PAS" evidence="6">
    <location>
        <begin position="127"/>
        <end position="188"/>
    </location>
</feature>
<dbReference type="InterPro" id="IPR013655">
    <property type="entry name" value="PAS_fold_3"/>
</dbReference>
<evidence type="ECO:0000313" key="9">
    <source>
        <dbReference type="Proteomes" id="UP000762110"/>
    </source>
</evidence>